<reference evidence="1" key="1">
    <citation type="submission" date="2022-10" db="EMBL/GenBank/DDBJ databases">
        <title>Tapping the CABI collections for fungal endophytes: first genome assemblies for Collariella, Neodidymelliopsis, Ascochyta clinopodiicola, Didymella pomorum, Didymosphaeria variabile, Neocosmospora piperis and Neocucurbitaria cava.</title>
        <authorList>
            <person name="Hill R."/>
        </authorList>
    </citation>
    <scope>NUCLEOTIDE SEQUENCE</scope>
    <source>
        <strain evidence="1">IMI 356814</strain>
    </source>
</reference>
<protein>
    <submittedName>
        <fullName evidence="1">Uncharacterized protein</fullName>
    </submittedName>
</protein>
<evidence type="ECO:0000313" key="2">
    <source>
        <dbReference type="Proteomes" id="UP001140560"/>
    </source>
</evidence>
<name>A0A9W8YED8_9PLEO</name>
<comment type="caution">
    <text evidence="1">The sequence shown here is derived from an EMBL/GenBank/DDBJ whole genome shotgun (WGS) entry which is preliminary data.</text>
</comment>
<sequence length="186" mass="21366">MAYCGTNCVEPFGNAVDSAFICNECIQAEATKIWEERKAQHNASYPHIDQMTKEQYDQYYEERRQLEAEFAHDHKIYEMQLREKMQPSNICSAIEASKEEMDFAAEIDSLSLSMMASNASITDHQPQTRGRMNLPSDASEQLHWDLNTLALERGSCGIEYTATQPNNGIATMCRLDEDELWRKPRD</sequence>
<gene>
    <name evidence="1" type="ORF">N0V83_003622</name>
</gene>
<proteinExistence type="predicted"/>
<evidence type="ECO:0000313" key="1">
    <source>
        <dbReference type="EMBL" id="KAJ4373328.1"/>
    </source>
</evidence>
<dbReference type="Proteomes" id="UP001140560">
    <property type="component" value="Unassembled WGS sequence"/>
</dbReference>
<organism evidence="1 2">
    <name type="scientific">Neocucurbitaria cava</name>
    <dbReference type="NCBI Taxonomy" id="798079"/>
    <lineage>
        <taxon>Eukaryota</taxon>
        <taxon>Fungi</taxon>
        <taxon>Dikarya</taxon>
        <taxon>Ascomycota</taxon>
        <taxon>Pezizomycotina</taxon>
        <taxon>Dothideomycetes</taxon>
        <taxon>Pleosporomycetidae</taxon>
        <taxon>Pleosporales</taxon>
        <taxon>Pleosporineae</taxon>
        <taxon>Cucurbitariaceae</taxon>
        <taxon>Neocucurbitaria</taxon>
    </lineage>
</organism>
<dbReference type="EMBL" id="JAPEUY010000005">
    <property type="protein sequence ID" value="KAJ4373328.1"/>
    <property type="molecule type" value="Genomic_DNA"/>
</dbReference>
<accession>A0A9W8YED8</accession>
<dbReference type="AlphaFoldDB" id="A0A9W8YED8"/>
<dbReference type="OrthoDB" id="3712212at2759"/>
<keyword evidence="2" id="KW-1185">Reference proteome</keyword>